<feature type="domain" description="Cadherin prodomain" evidence="7">
    <location>
        <begin position="29"/>
        <end position="122"/>
    </location>
</feature>
<dbReference type="GO" id="GO:0007155">
    <property type="term" value="P:cell adhesion"/>
    <property type="evidence" value="ECO:0007669"/>
    <property type="project" value="UniProtKB-KW"/>
</dbReference>
<name>A0A498P243_LABRO</name>
<protein>
    <submittedName>
        <fullName evidence="8">Cadherin-2</fullName>
    </submittedName>
</protein>
<evidence type="ECO:0000256" key="1">
    <source>
        <dbReference type="ARBA" id="ARBA00004236"/>
    </source>
</evidence>
<evidence type="ECO:0000256" key="3">
    <source>
        <dbReference type="ARBA" id="ARBA00022889"/>
    </source>
</evidence>
<evidence type="ECO:0000256" key="6">
    <source>
        <dbReference type="SAM" id="SignalP"/>
    </source>
</evidence>
<evidence type="ECO:0000256" key="5">
    <source>
        <dbReference type="ARBA" id="ARBA00023180"/>
    </source>
</evidence>
<dbReference type="GO" id="GO:0005886">
    <property type="term" value="C:plasma membrane"/>
    <property type="evidence" value="ECO:0007669"/>
    <property type="project" value="UniProtKB-SubCell"/>
</dbReference>
<dbReference type="GO" id="GO:0005509">
    <property type="term" value="F:calcium ion binding"/>
    <property type="evidence" value="ECO:0007669"/>
    <property type="project" value="InterPro"/>
</dbReference>
<dbReference type="Gene3D" id="2.60.40.60">
    <property type="entry name" value="Cadherins"/>
    <property type="match status" value="1"/>
</dbReference>
<gene>
    <name evidence="8" type="ORF">ROHU_001413</name>
</gene>
<organism evidence="8 9">
    <name type="scientific">Labeo rohita</name>
    <name type="common">Indian major carp</name>
    <name type="synonym">Cyprinus rohita</name>
    <dbReference type="NCBI Taxonomy" id="84645"/>
    <lineage>
        <taxon>Eukaryota</taxon>
        <taxon>Metazoa</taxon>
        <taxon>Chordata</taxon>
        <taxon>Craniata</taxon>
        <taxon>Vertebrata</taxon>
        <taxon>Euteleostomi</taxon>
        <taxon>Actinopterygii</taxon>
        <taxon>Neopterygii</taxon>
        <taxon>Teleostei</taxon>
        <taxon>Ostariophysi</taxon>
        <taxon>Cypriniformes</taxon>
        <taxon>Cyprinidae</taxon>
        <taxon>Labeoninae</taxon>
        <taxon>Labeonini</taxon>
        <taxon>Labeo</taxon>
    </lineage>
</organism>
<proteinExistence type="predicted"/>
<dbReference type="Pfam" id="PF08758">
    <property type="entry name" value="Cadherin_pro"/>
    <property type="match status" value="1"/>
</dbReference>
<keyword evidence="9" id="KW-1185">Reference proteome</keyword>
<evidence type="ECO:0000313" key="9">
    <source>
        <dbReference type="Proteomes" id="UP000290572"/>
    </source>
</evidence>
<keyword evidence="6" id="KW-0732">Signal</keyword>
<feature type="chain" id="PRO_5019784307" evidence="6">
    <location>
        <begin position="25"/>
        <end position="153"/>
    </location>
</feature>
<accession>A0A498P243</accession>
<dbReference type="SMART" id="SM01055">
    <property type="entry name" value="Cadherin_pro"/>
    <property type="match status" value="1"/>
</dbReference>
<evidence type="ECO:0000313" key="8">
    <source>
        <dbReference type="EMBL" id="RXN38128.1"/>
    </source>
</evidence>
<comment type="caution">
    <text evidence="8">The sequence shown here is derived from an EMBL/GenBank/DDBJ whole genome shotgun (WGS) entry which is preliminary data.</text>
</comment>
<dbReference type="Proteomes" id="UP000290572">
    <property type="component" value="Unassembled WGS sequence"/>
</dbReference>
<reference evidence="8 9" key="1">
    <citation type="submission" date="2018-03" db="EMBL/GenBank/DDBJ databases">
        <title>Draft genome sequence of Rohu Carp (Labeo rohita).</title>
        <authorList>
            <person name="Das P."/>
            <person name="Kushwaha B."/>
            <person name="Joshi C.G."/>
            <person name="Kumar D."/>
            <person name="Nagpure N.S."/>
            <person name="Sahoo L."/>
            <person name="Das S.P."/>
            <person name="Bit A."/>
            <person name="Patnaik S."/>
            <person name="Meher P.K."/>
            <person name="Jayasankar P."/>
            <person name="Koringa P.G."/>
            <person name="Patel N.V."/>
            <person name="Hinsu A.T."/>
            <person name="Kumar R."/>
            <person name="Pandey M."/>
            <person name="Agarwal S."/>
            <person name="Srivastava S."/>
            <person name="Singh M."/>
            <person name="Iquebal M.A."/>
            <person name="Jaiswal S."/>
            <person name="Angadi U.B."/>
            <person name="Kumar N."/>
            <person name="Raza M."/>
            <person name="Shah T.M."/>
            <person name="Rai A."/>
            <person name="Jena J.K."/>
        </authorList>
    </citation>
    <scope>NUCLEOTIDE SEQUENCE [LARGE SCALE GENOMIC DNA]</scope>
    <source>
        <strain evidence="8">DASCIFA01</strain>
        <tissue evidence="8">Testis</tissue>
    </source>
</reference>
<comment type="subcellular location">
    <subcellularLocation>
        <location evidence="1">Cell membrane</location>
    </subcellularLocation>
</comment>
<keyword evidence="3" id="KW-0130">Cell adhesion</keyword>
<evidence type="ECO:0000256" key="4">
    <source>
        <dbReference type="ARBA" id="ARBA00023136"/>
    </source>
</evidence>
<dbReference type="InterPro" id="IPR015919">
    <property type="entry name" value="Cadherin-like_sf"/>
</dbReference>
<keyword evidence="4" id="KW-0472">Membrane</keyword>
<keyword evidence="5" id="KW-0325">Glycoprotein</keyword>
<evidence type="ECO:0000256" key="2">
    <source>
        <dbReference type="ARBA" id="ARBA00022475"/>
    </source>
</evidence>
<evidence type="ECO:0000259" key="7">
    <source>
        <dbReference type="SMART" id="SM01055"/>
    </source>
</evidence>
<dbReference type="SUPFAM" id="SSF49313">
    <property type="entry name" value="Cadherin-like"/>
    <property type="match status" value="1"/>
</dbReference>
<dbReference type="EMBL" id="QBIY01005126">
    <property type="protein sequence ID" value="RXN38128.1"/>
    <property type="molecule type" value="Genomic_DNA"/>
</dbReference>
<dbReference type="STRING" id="84645.A0A498P243"/>
<feature type="signal peptide" evidence="6">
    <location>
        <begin position="1"/>
        <end position="24"/>
    </location>
</feature>
<dbReference type="InterPro" id="IPR014868">
    <property type="entry name" value="Cadherin_pro_dom"/>
</dbReference>
<sequence>MLLILGRALLLSFLLDASQWGSEARDGGVCRPGFSEDVYTTVMPERVLPGQPVITVKYMDCGRGAHVRFECSRPEDFRISLDGVVYALRPMHPSCSWTSLLLIKAQDDATQQQWQTQVRLLPAGDRPSTVRHAHHMSRLNSGHVGLSFRNIAL</sequence>
<keyword evidence="2" id="KW-1003">Cell membrane</keyword>
<dbReference type="AlphaFoldDB" id="A0A498P243"/>